<organism evidence="2 3">
    <name type="scientific">Streptomyces morookaense</name>
    <name type="common">Streptoverticillium morookaense</name>
    <dbReference type="NCBI Taxonomy" id="1970"/>
    <lineage>
        <taxon>Bacteria</taxon>
        <taxon>Bacillati</taxon>
        <taxon>Actinomycetota</taxon>
        <taxon>Actinomycetes</taxon>
        <taxon>Kitasatosporales</taxon>
        <taxon>Streptomycetaceae</taxon>
        <taxon>Streptomyces</taxon>
    </lineage>
</organism>
<evidence type="ECO:0000313" key="3">
    <source>
        <dbReference type="Proteomes" id="UP000587462"/>
    </source>
</evidence>
<sequence>MNDEPATVYDVIVVGGGPAGASTAGLLAQGGRSVLVLEREKFPRYHIGESLIPGVWPTLDRLGLRDKLDAMGFTRKYGGSLVWGKGRPSWSFSFEDGGPYPYAYQVRRADFDALLLAHARTLGADVVEEAVVKEPLFTGERLDGVRYQRRGTARTLEARARVVVDASGQQRWLGRHFGITEWHEDLRNIAVWAYYQGCETLPGREAGNILVEHVPDGWLWFIPLGDGTTSIGHVTQTALLAASGTSPEQLFADRVEGSRGVAGLMKSATRVSGHRTTKDWSYHLRRLHGPGWIAVGDAAAFVDPLLSTGVTLALRGGSTAADTVTALLDDPASADAVLEQYERGYRRFLDGILDFVRAFYDQSKRREDYYDEAQQIFDPAAEMPAHIDFVTLVSGLIAGEFTDDMSDVADFLAKTRERGATTPPLPGTPR</sequence>
<dbReference type="AlphaFoldDB" id="A0A7Y7B0T7"/>
<dbReference type="InterPro" id="IPR036188">
    <property type="entry name" value="FAD/NAD-bd_sf"/>
</dbReference>
<dbReference type="GO" id="GO:0004497">
    <property type="term" value="F:monooxygenase activity"/>
    <property type="evidence" value="ECO:0007669"/>
    <property type="project" value="InterPro"/>
</dbReference>
<comment type="caution">
    <text evidence="2">The sequence shown here is derived from an EMBL/GenBank/DDBJ whole genome shotgun (WGS) entry which is preliminary data.</text>
</comment>
<dbReference type="SUPFAM" id="SSF51905">
    <property type="entry name" value="FAD/NAD(P)-binding domain"/>
    <property type="match status" value="1"/>
</dbReference>
<dbReference type="InterPro" id="IPR050816">
    <property type="entry name" value="Flavin-dep_Halogenase_NPB"/>
</dbReference>
<dbReference type="Pfam" id="PF04820">
    <property type="entry name" value="Trp_halogenase"/>
    <property type="match status" value="2"/>
</dbReference>
<dbReference type="InterPro" id="IPR006905">
    <property type="entry name" value="Flavin_halogenase"/>
</dbReference>
<dbReference type="Gene3D" id="3.30.9.100">
    <property type="match status" value="1"/>
</dbReference>
<gene>
    <name evidence="2" type="ORF">HG542_04725</name>
</gene>
<dbReference type="Gene3D" id="3.50.50.60">
    <property type="entry name" value="FAD/NAD(P)-binding domain"/>
    <property type="match status" value="1"/>
</dbReference>
<comment type="similarity">
    <text evidence="1">Belongs to the flavin-dependent halogenase family. Bacterial tryptophan halogenase subfamily.</text>
</comment>
<name>A0A7Y7B0T7_STRMO</name>
<protein>
    <submittedName>
        <fullName evidence="2">Tryptophan 7-halogenase</fullName>
    </submittedName>
</protein>
<proteinExistence type="inferred from homology"/>
<keyword evidence="3" id="KW-1185">Reference proteome</keyword>
<dbReference type="RefSeq" id="WP_171078753.1">
    <property type="nucleotide sequence ID" value="NZ_BNBU01000003.1"/>
</dbReference>
<dbReference type="PANTHER" id="PTHR43747:SF1">
    <property type="entry name" value="SLR1998 PROTEIN"/>
    <property type="match status" value="1"/>
</dbReference>
<dbReference type="PANTHER" id="PTHR43747">
    <property type="entry name" value="FAD-BINDING PROTEIN"/>
    <property type="match status" value="1"/>
</dbReference>
<evidence type="ECO:0000313" key="2">
    <source>
        <dbReference type="EMBL" id="NVK76958.1"/>
    </source>
</evidence>
<reference evidence="2 3" key="1">
    <citation type="submission" date="2020-04" db="EMBL/GenBank/DDBJ databases">
        <title>Draft Genome Sequence of Streptomyces morookaense DSM 40503, an 8-azaguanine-producing strain.</title>
        <authorList>
            <person name="Qi J."/>
            <person name="Gao J.-M."/>
        </authorList>
    </citation>
    <scope>NUCLEOTIDE SEQUENCE [LARGE SCALE GENOMIC DNA]</scope>
    <source>
        <strain evidence="2 3">DSM 40503</strain>
    </source>
</reference>
<dbReference type="Proteomes" id="UP000587462">
    <property type="component" value="Unassembled WGS sequence"/>
</dbReference>
<evidence type="ECO:0000256" key="1">
    <source>
        <dbReference type="ARBA" id="ARBA00038396"/>
    </source>
</evidence>
<accession>A0A7Y7B0T7</accession>
<dbReference type="EMBL" id="JABBXF010000008">
    <property type="protein sequence ID" value="NVK76958.1"/>
    <property type="molecule type" value="Genomic_DNA"/>
</dbReference>